<dbReference type="InterPro" id="IPR018094">
    <property type="entry name" value="Thymidylate_kinase"/>
</dbReference>
<reference evidence="10" key="1">
    <citation type="submission" date="2020-10" db="EMBL/GenBank/DDBJ databases">
        <authorList>
            <person name="Gilroy R."/>
        </authorList>
    </citation>
    <scope>NUCLEOTIDE SEQUENCE</scope>
    <source>
        <strain evidence="10">B3-4054</strain>
    </source>
</reference>
<evidence type="ECO:0000256" key="4">
    <source>
        <dbReference type="ARBA" id="ARBA00022741"/>
    </source>
</evidence>
<keyword evidence="6 8" id="KW-0067">ATP-binding</keyword>
<dbReference type="Gene3D" id="3.40.50.300">
    <property type="entry name" value="P-loop containing nucleotide triphosphate hydrolases"/>
    <property type="match status" value="1"/>
</dbReference>
<dbReference type="GO" id="GO:0004798">
    <property type="term" value="F:dTMP kinase activity"/>
    <property type="evidence" value="ECO:0007669"/>
    <property type="project" value="UniProtKB-UniRule"/>
</dbReference>
<keyword evidence="4 8" id="KW-0547">Nucleotide-binding</keyword>
<comment type="catalytic activity">
    <reaction evidence="7 8">
        <text>dTMP + ATP = dTDP + ADP</text>
        <dbReference type="Rhea" id="RHEA:13517"/>
        <dbReference type="ChEBI" id="CHEBI:30616"/>
        <dbReference type="ChEBI" id="CHEBI:58369"/>
        <dbReference type="ChEBI" id="CHEBI:63528"/>
        <dbReference type="ChEBI" id="CHEBI:456216"/>
        <dbReference type="EC" id="2.7.4.9"/>
    </reaction>
</comment>
<dbReference type="Pfam" id="PF02223">
    <property type="entry name" value="Thymidylate_kin"/>
    <property type="match status" value="1"/>
</dbReference>
<evidence type="ECO:0000256" key="5">
    <source>
        <dbReference type="ARBA" id="ARBA00022777"/>
    </source>
</evidence>
<dbReference type="PANTHER" id="PTHR10344:SF4">
    <property type="entry name" value="UMP-CMP KINASE 2, MITOCHONDRIAL"/>
    <property type="match status" value="1"/>
</dbReference>
<name>A0A9D9EL63_9SPIR</name>
<evidence type="ECO:0000256" key="1">
    <source>
        <dbReference type="ARBA" id="ARBA00009776"/>
    </source>
</evidence>
<keyword evidence="5 8" id="KW-0418">Kinase</keyword>
<dbReference type="InterPro" id="IPR027417">
    <property type="entry name" value="P-loop_NTPase"/>
</dbReference>
<evidence type="ECO:0000256" key="2">
    <source>
        <dbReference type="ARBA" id="ARBA00022679"/>
    </source>
</evidence>
<evidence type="ECO:0000256" key="7">
    <source>
        <dbReference type="ARBA" id="ARBA00048743"/>
    </source>
</evidence>
<proteinExistence type="inferred from homology"/>
<protein>
    <recommendedName>
        <fullName evidence="8">Thymidylate kinase</fullName>
        <ecNumber evidence="8">2.7.4.9</ecNumber>
    </recommendedName>
    <alternativeName>
        <fullName evidence="8">dTMP kinase</fullName>
    </alternativeName>
</protein>
<evidence type="ECO:0000313" key="11">
    <source>
        <dbReference type="Proteomes" id="UP000823616"/>
    </source>
</evidence>
<sequence length="214" mass="23915">MILKNFVVFEGIDGSGTTTQIQKLESRFAAEGKSGLVRFTREPTANEIGRLLRQFLSGKISAHPDTLAFLFAADRNEHLFGRGGIAEETGNGRAVFSDRYLFSSLAYQGESGSPDLPQKLNGDFPLPEYVFFFDLDPETAMQRILARSTLEHTEREIFEETGFQKKVSGKYKSLFASFRQTEPDMHILTIDAALPPEEIAGKIWKTAGILPKFN</sequence>
<comment type="caution">
    <text evidence="8">Lacks conserved residue(s) required for the propagation of feature annotation.</text>
</comment>
<dbReference type="GO" id="GO:0006233">
    <property type="term" value="P:dTDP biosynthetic process"/>
    <property type="evidence" value="ECO:0007669"/>
    <property type="project" value="InterPro"/>
</dbReference>
<dbReference type="InterPro" id="IPR039430">
    <property type="entry name" value="Thymidylate_kin-like_dom"/>
</dbReference>
<evidence type="ECO:0000313" key="10">
    <source>
        <dbReference type="EMBL" id="MBO8449862.1"/>
    </source>
</evidence>
<evidence type="ECO:0000256" key="8">
    <source>
        <dbReference type="HAMAP-Rule" id="MF_00165"/>
    </source>
</evidence>
<comment type="caution">
    <text evidence="10">The sequence shown here is derived from an EMBL/GenBank/DDBJ whole genome shotgun (WGS) entry which is preliminary data.</text>
</comment>
<comment type="similarity">
    <text evidence="1 8">Belongs to the thymidylate kinase family.</text>
</comment>
<gene>
    <name evidence="8 10" type="primary">tmk</name>
    <name evidence="10" type="ORF">IAA96_02015</name>
</gene>
<dbReference type="AlphaFoldDB" id="A0A9D9EL63"/>
<comment type="function">
    <text evidence="8">Phosphorylation of dTMP to form dTDP in both de novo and salvage pathways of dTTP synthesis.</text>
</comment>
<dbReference type="PANTHER" id="PTHR10344">
    <property type="entry name" value="THYMIDYLATE KINASE"/>
    <property type="match status" value="1"/>
</dbReference>
<dbReference type="EC" id="2.7.4.9" evidence="8"/>
<feature type="domain" description="Thymidylate kinase-like" evidence="9">
    <location>
        <begin position="9"/>
        <end position="202"/>
    </location>
</feature>
<dbReference type="NCBIfam" id="TIGR00041">
    <property type="entry name" value="DTMP_kinase"/>
    <property type="match status" value="1"/>
</dbReference>
<organism evidence="10 11">
    <name type="scientific">Candidatus Avitreponema avistercoris</name>
    <dbReference type="NCBI Taxonomy" id="2840705"/>
    <lineage>
        <taxon>Bacteria</taxon>
        <taxon>Pseudomonadati</taxon>
        <taxon>Spirochaetota</taxon>
        <taxon>Spirochaetia</taxon>
        <taxon>Spirochaetales</taxon>
        <taxon>Candidatus Avitreponema</taxon>
    </lineage>
</organism>
<dbReference type="GO" id="GO:0005737">
    <property type="term" value="C:cytoplasm"/>
    <property type="evidence" value="ECO:0007669"/>
    <property type="project" value="TreeGrafter"/>
</dbReference>
<dbReference type="GO" id="GO:0005524">
    <property type="term" value="F:ATP binding"/>
    <property type="evidence" value="ECO:0007669"/>
    <property type="project" value="UniProtKB-UniRule"/>
</dbReference>
<evidence type="ECO:0000256" key="3">
    <source>
        <dbReference type="ARBA" id="ARBA00022727"/>
    </source>
</evidence>
<dbReference type="HAMAP" id="MF_00165">
    <property type="entry name" value="Thymidylate_kinase"/>
    <property type="match status" value="1"/>
</dbReference>
<dbReference type="GO" id="GO:0006227">
    <property type="term" value="P:dUDP biosynthetic process"/>
    <property type="evidence" value="ECO:0007669"/>
    <property type="project" value="TreeGrafter"/>
</dbReference>
<dbReference type="SUPFAM" id="SSF52540">
    <property type="entry name" value="P-loop containing nucleoside triphosphate hydrolases"/>
    <property type="match status" value="1"/>
</dbReference>
<accession>A0A9D9EL63</accession>
<reference evidence="10" key="2">
    <citation type="journal article" date="2021" name="PeerJ">
        <title>Extensive microbial diversity within the chicken gut microbiome revealed by metagenomics and culture.</title>
        <authorList>
            <person name="Gilroy R."/>
            <person name="Ravi A."/>
            <person name="Getino M."/>
            <person name="Pursley I."/>
            <person name="Horton D.L."/>
            <person name="Alikhan N.F."/>
            <person name="Baker D."/>
            <person name="Gharbi K."/>
            <person name="Hall N."/>
            <person name="Watson M."/>
            <person name="Adriaenssens E.M."/>
            <person name="Foster-Nyarko E."/>
            <person name="Jarju S."/>
            <person name="Secka A."/>
            <person name="Antonio M."/>
            <person name="Oren A."/>
            <person name="Chaudhuri R.R."/>
            <person name="La Ragione R."/>
            <person name="Hildebrand F."/>
            <person name="Pallen M.J."/>
        </authorList>
    </citation>
    <scope>NUCLEOTIDE SEQUENCE</scope>
    <source>
        <strain evidence="10">B3-4054</strain>
    </source>
</reference>
<dbReference type="CDD" id="cd01672">
    <property type="entry name" value="TMPK"/>
    <property type="match status" value="1"/>
</dbReference>
<keyword evidence="2 8" id="KW-0808">Transferase</keyword>
<evidence type="ECO:0000256" key="6">
    <source>
        <dbReference type="ARBA" id="ARBA00022840"/>
    </source>
</evidence>
<dbReference type="GO" id="GO:0006235">
    <property type="term" value="P:dTTP biosynthetic process"/>
    <property type="evidence" value="ECO:0007669"/>
    <property type="project" value="UniProtKB-UniRule"/>
</dbReference>
<dbReference type="Proteomes" id="UP000823616">
    <property type="component" value="Unassembled WGS sequence"/>
</dbReference>
<dbReference type="EMBL" id="JADIMS010000036">
    <property type="protein sequence ID" value="MBO8449862.1"/>
    <property type="molecule type" value="Genomic_DNA"/>
</dbReference>
<keyword evidence="3 8" id="KW-0545">Nucleotide biosynthesis</keyword>
<evidence type="ECO:0000259" key="9">
    <source>
        <dbReference type="Pfam" id="PF02223"/>
    </source>
</evidence>